<reference evidence="3" key="1">
    <citation type="journal article" date="2020" name="Nat. Commun.">
        <title>Large-scale genome sequencing of mycorrhizal fungi provides insights into the early evolution of symbiotic traits.</title>
        <authorList>
            <person name="Miyauchi S."/>
            <person name="Kiss E."/>
            <person name="Kuo A."/>
            <person name="Drula E."/>
            <person name="Kohler A."/>
            <person name="Sanchez-Garcia M."/>
            <person name="Morin E."/>
            <person name="Andreopoulos B."/>
            <person name="Barry K.W."/>
            <person name="Bonito G."/>
            <person name="Buee M."/>
            <person name="Carver A."/>
            <person name="Chen C."/>
            <person name="Cichocki N."/>
            <person name="Clum A."/>
            <person name="Culley D."/>
            <person name="Crous P.W."/>
            <person name="Fauchery L."/>
            <person name="Girlanda M."/>
            <person name="Hayes R.D."/>
            <person name="Keri Z."/>
            <person name="LaButti K."/>
            <person name="Lipzen A."/>
            <person name="Lombard V."/>
            <person name="Magnuson J."/>
            <person name="Maillard F."/>
            <person name="Murat C."/>
            <person name="Nolan M."/>
            <person name="Ohm R.A."/>
            <person name="Pangilinan J."/>
            <person name="Pereira M.F."/>
            <person name="Perotto S."/>
            <person name="Peter M."/>
            <person name="Pfister S."/>
            <person name="Riley R."/>
            <person name="Sitrit Y."/>
            <person name="Stielow J.B."/>
            <person name="Szollosi G."/>
            <person name="Zifcakova L."/>
            <person name="Stursova M."/>
            <person name="Spatafora J.W."/>
            <person name="Tedersoo L."/>
            <person name="Vaario L.M."/>
            <person name="Yamada A."/>
            <person name="Yan M."/>
            <person name="Wang P."/>
            <person name="Xu J."/>
            <person name="Bruns T."/>
            <person name="Baldrian P."/>
            <person name="Vilgalys R."/>
            <person name="Dunand C."/>
            <person name="Henrissat B."/>
            <person name="Grigoriev I.V."/>
            <person name="Hibbett D."/>
            <person name="Nagy L.G."/>
            <person name="Martin F.M."/>
        </authorList>
    </citation>
    <scope>NUCLEOTIDE SEQUENCE</scope>
    <source>
        <strain evidence="3">UH-Tt-Lm1</strain>
    </source>
</reference>
<reference evidence="3" key="2">
    <citation type="submission" date="2020-11" db="EMBL/GenBank/DDBJ databases">
        <authorList>
            <consortium name="DOE Joint Genome Institute"/>
            <person name="Kuo A."/>
            <person name="Miyauchi S."/>
            <person name="Kiss E."/>
            <person name="Drula E."/>
            <person name="Kohler A."/>
            <person name="Sanchez-Garcia M."/>
            <person name="Andreopoulos B."/>
            <person name="Barry K.W."/>
            <person name="Bonito G."/>
            <person name="Buee M."/>
            <person name="Carver A."/>
            <person name="Chen C."/>
            <person name="Cichocki N."/>
            <person name="Clum A."/>
            <person name="Culley D."/>
            <person name="Crous P.W."/>
            <person name="Fauchery L."/>
            <person name="Girlanda M."/>
            <person name="Hayes R."/>
            <person name="Keri Z."/>
            <person name="Labutti K."/>
            <person name="Lipzen A."/>
            <person name="Lombard V."/>
            <person name="Magnuson J."/>
            <person name="Maillard F."/>
            <person name="Morin E."/>
            <person name="Murat C."/>
            <person name="Nolan M."/>
            <person name="Ohm R."/>
            <person name="Pangilinan J."/>
            <person name="Pereira M."/>
            <person name="Perotto S."/>
            <person name="Peter M."/>
            <person name="Riley R."/>
            <person name="Sitrit Y."/>
            <person name="Stielow B."/>
            <person name="Szollosi G."/>
            <person name="Zifcakova L."/>
            <person name="Stursova M."/>
            <person name="Spatafora J.W."/>
            <person name="Tedersoo L."/>
            <person name="Vaario L.-M."/>
            <person name="Yamada A."/>
            <person name="Yan M."/>
            <person name="Wang P."/>
            <person name="Xu J."/>
            <person name="Bruns T."/>
            <person name="Baldrian P."/>
            <person name="Vilgalys R."/>
            <person name="Henrissat B."/>
            <person name="Grigoriev I.V."/>
            <person name="Hibbett D."/>
            <person name="Nagy L.G."/>
            <person name="Martin F.M."/>
        </authorList>
    </citation>
    <scope>NUCLEOTIDE SEQUENCE</scope>
    <source>
        <strain evidence="3">UH-Tt-Lm1</strain>
    </source>
</reference>
<dbReference type="Proteomes" id="UP000736335">
    <property type="component" value="Unassembled WGS sequence"/>
</dbReference>
<feature type="transmembrane region" description="Helical" evidence="2">
    <location>
        <begin position="183"/>
        <end position="205"/>
    </location>
</feature>
<organism evidence="3 4">
    <name type="scientific">Thelephora terrestris</name>
    <dbReference type="NCBI Taxonomy" id="56493"/>
    <lineage>
        <taxon>Eukaryota</taxon>
        <taxon>Fungi</taxon>
        <taxon>Dikarya</taxon>
        <taxon>Basidiomycota</taxon>
        <taxon>Agaricomycotina</taxon>
        <taxon>Agaricomycetes</taxon>
        <taxon>Thelephorales</taxon>
        <taxon>Thelephoraceae</taxon>
        <taxon>Thelephora</taxon>
    </lineage>
</organism>
<protein>
    <submittedName>
        <fullName evidence="3">Uncharacterized protein</fullName>
    </submittedName>
</protein>
<accession>A0A9P6H6V4</accession>
<sequence>MLVARTAPYWQFDDRNPAFAYGPGWSNDTDMSAHDSTFTVPFANPTSLCDSTLTRSIGLYPGKTMWLFGVIGSTENGDQPVYRYVLDNRHVSTIVVDAQNETSYNQLFAHLYDLDSSYHTLLVDNINEGATLCLDYYLIEPHSVTNSTGSLPTSGELLSTSISEHPMLALTSRPSGNTAVTTIIGAVIGGVLGALLIAISAVVLWKKKKASKPYYYKSATAFEVLSDEFEFESDKKEPSQQDSVASPASSRPSYPSSIYSLSNSDRASTFAFPRQTYFPMPSEYQSQKLLAKSNSTRSQSSSHSGSSSRPSLSNEERPLL</sequence>
<keyword evidence="2" id="KW-0472">Membrane</keyword>
<feature type="compositionally biased region" description="Low complexity" evidence="1">
    <location>
        <begin position="243"/>
        <end position="257"/>
    </location>
</feature>
<evidence type="ECO:0000313" key="4">
    <source>
        <dbReference type="Proteomes" id="UP000736335"/>
    </source>
</evidence>
<dbReference type="EMBL" id="WIUZ02000017">
    <property type="protein sequence ID" value="KAF9780260.1"/>
    <property type="molecule type" value="Genomic_DNA"/>
</dbReference>
<keyword evidence="2" id="KW-1133">Transmembrane helix</keyword>
<evidence type="ECO:0000256" key="2">
    <source>
        <dbReference type="SAM" id="Phobius"/>
    </source>
</evidence>
<evidence type="ECO:0000313" key="3">
    <source>
        <dbReference type="EMBL" id="KAF9780260.1"/>
    </source>
</evidence>
<gene>
    <name evidence="3" type="ORF">BJ322DRAFT_1024081</name>
</gene>
<feature type="region of interest" description="Disordered" evidence="1">
    <location>
        <begin position="233"/>
        <end position="257"/>
    </location>
</feature>
<proteinExistence type="predicted"/>
<dbReference type="OrthoDB" id="3265734at2759"/>
<keyword evidence="2" id="KW-0812">Transmembrane</keyword>
<comment type="caution">
    <text evidence="3">The sequence shown here is derived from an EMBL/GenBank/DDBJ whole genome shotgun (WGS) entry which is preliminary data.</text>
</comment>
<dbReference type="AlphaFoldDB" id="A0A9P6H6V4"/>
<feature type="compositionally biased region" description="Low complexity" evidence="1">
    <location>
        <begin position="293"/>
        <end position="313"/>
    </location>
</feature>
<feature type="region of interest" description="Disordered" evidence="1">
    <location>
        <begin position="287"/>
        <end position="320"/>
    </location>
</feature>
<keyword evidence="4" id="KW-1185">Reference proteome</keyword>
<evidence type="ECO:0000256" key="1">
    <source>
        <dbReference type="SAM" id="MobiDB-lite"/>
    </source>
</evidence>
<name>A0A9P6H6V4_9AGAM</name>